<dbReference type="EMBL" id="BFBB01000011">
    <property type="protein sequence ID" value="GBF52106.1"/>
    <property type="molecule type" value="Genomic_DNA"/>
</dbReference>
<dbReference type="AlphaFoldDB" id="A0A2P2E5G1"/>
<reference evidence="1 2" key="1">
    <citation type="submission" date="2018-02" db="EMBL/GenBank/DDBJ databases">
        <title>Novel Leptospira species isolated from soil and water in Japan.</title>
        <authorList>
            <person name="Nakao R."/>
            <person name="Masuzawa T."/>
        </authorList>
    </citation>
    <scope>NUCLEOTIDE SEQUENCE [LARGE SCALE GENOMIC DNA]</scope>
    <source>
        <strain evidence="1 2">YH101</strain>
    </source>
</reference>
<dbReference type="Gene3D" id="3.40.91.20">
    <property type="match status" value="1"/>
</dbReference>
<gene>
    <name evidence="1" type="ORF">LPTSP4_36440</name>
</gene>
<organism evidence="1 2">
    <name type="scientific">Leptospira ryugenii</name>
    <dbReference type="NCBI Taxonomy" id="1917863"/>
    <lineage>
        <taxon>Bacteria</taxon>
        <taxon>Pseudomonadati</taxon>
        <taxon>Spirochaetota</taxon>
        <taxon>Spirochaetia</taxon>
        <taxon>Leptospirales</taxon>
        <taxon>Leptospiraceae</taxon>
        <taxon>Leptospira</taxon>
    </lineage>
</organism>
<dbReference type="Pfam" id="PF02923">
    <property type="entry name" value="BamHI"/>
    <property type="match status" value="1"/>
</dbReference>
<dbReference type="InterPro" id="IPR011335">
    <property type="entry name" value="Restrct_endonuc-II-like"/>
</dbReference>
<dbReference type="RefSeq" id="WP_108978513.1">
    <property type="nucleotide sequence ID" value="NZ_BFBB01000011.1"/>
</dbReference>
<dbReference type="InterPro" id="IPR011338">
    <property type="entry name" value="BamHI/BglII/BstY"/>
</dbReference>
<dbReference type="GO" id="GO:0009036">
    <property type="term" value="F:type II site-specific deoxyribonuclease activity"/>
    <property type="evidence" value="ECO:0007669"/>
    <property type="project" value="InterPro"/>
</dbReference>
<dbReference type="InterPro" id="IPR004194">
    <property type="entry name" value="Restrct_endonuc_II_BamHI"/>
</dbReference>
<sequence>MKIVHIESLIEKGQFSKSTDWEVLKNGIIEEVKEVDWPPGSGKFTIYPESGKKRGEGNGVKPIKDSFVKRLIVKGWEAEKPLDIASHKKPGNLDLLLETNNRKIAIEWETGNISSTHRALNKMALGLIKGILDAGVLVLPSRKLYKYLTDRIGNFDEIEPYTDLWKALNLESGILLIIVIEHDEESKDVIKIPKGTDGRAIN</sequence>
<keyword evidence="2" id="KW-1185">Reference proteome</keyword>
<evidence type="ECO:0000313" key="1">
    <source>
        <dbReference type="EMBL" id="GBF52106.1"/>
    </source>
</evidence>
<dbReference type="OrthoDB" id="571572at2"/>
<name>A0A2P2E5G1_9LEPT</name>
<comment type="caution">
    <text evidence="1">The sequence shown here is derived from an EMBL/GenBank/DDBJ whole genome shotgun (WGS) entry which is preliminary data.</text>
</comment>
<accession>A0A2P2E5G1</accession>
<dbReference type="SUPFAM" id="SSF52980">
    <property type="entry name" value="Restriction endonuclease-like"/>
    <property type="match status" value="1"/>
</dbReference>
<dbReference type="GO" id="GO:0003677">
    <property type="term" value="F:DNA binding"/>
    <property type="evidence" value="ECO:0007669"/>
    <property type="project" value="InterPro"/>
</dbReference>
<dbReference type="CDD" id="cd00942">
    <property type="entry name" value="BamHI-like"/>
    <property type="match status" value="1"/>
</dbReference>
<protein>
    <submittedName>
        <fullName evidence="1">Restriction endonuclease BamHI</fullName>
    </submittedName>
</protein>
<dbReference type="GO" id="GO:0009307">
    <property type="term" value="P:DNA restriction-modification system"/>
    <property type="evidence" value="ECO:0007669"/>
    <property type="project" value="InterPro"/>
</dbReference>
<keyword evidence="1" id="KW-0378">Hydrolase</keyword>
<keyword evidence="1" id="KW-0540">Nuclease</keyword>
<evidence type="ECO:0000313" key="2">
    <source>
        <dbReference type="Proteomes" id="UP000245133"/>
    </source>
</evidence>
<proteinExistence type="predicted"/>
<dbReference type="GO" id="GO:0000287">
    <property type="term" value="F:magnesium ion binding"/>
    <property type="evidence" value="ECO:0007669"/>
    <property type="project" value="InterPro"/>
</dbReference>
<dbReference type="Proteomes" id="UP000245133">
    <property type="component" value="Unassembled WGS sequence"/>
</dbReference>
<keyword evidence="1" id="KW-0255">Endonuclease</keyword>